<dbReference type="Gene3D" id="3.40.309.10">
    <property type="entry name" value="Aldehyde Dehydrogenase, Chain A, domain 2"/>
    <property type="match status" value="1"/>
</dbReference>
<dbReference type="SUPFAM" id="SSF53720">
    <property type="entry name" value="ALDH-like"/>
    <property type="match status" value="1"/>
</dbReference>
<dbReference type="InterPro" id="IPR016162">
    <property type="entry name" value="Ald_DH_N"/>
</dbReference>
<dbReference type="InterPro" id="IPR015590">
    <property type="entry name" value="Aldehyde_DH_dom"/>
</dbReference>
<keyword evidence="1" id="KW-0812">Transmembrane</keyword>
<dbReference type="EMBL" id="CDHK01000023">
    <property type="protein sequence ID" value="CEJ62759.1"/>
    <property type="molecule type" value="Genomic_DNA"/>
</dbReference>
<dbReference type="PANTHER" id="PTHR43111">
    <property type="entry name" value="ALDEHYDE DEHYDROGENASE B-RELATED"/>
    <property type="match status" value="1"/>
</dbReference>
<dbReference type="InterPro" id="IPR016163">
    <property type="entry name" value="Ald_DH_C"/>
</dbReference>
<accession>A0A0F7U1A4</accession>
<keyword evidence="4" id="KW-1185">Reference proteome</keyword>
<dbReference type="Gene3D" id="3.40.605.10">
    <property type="entry name" value="Aldehyde Dehydrogenase, Chain A, domain 1"/>
    <property type="match status" value="1"/>
</dbReference>
<evidence type="ECO:0000313" key="3">
    <source>
        <dbReference type="EMBL" id="CEJ62759.1"/>
    </source>
</evidence>
<keyword evidence="1" id="KW-1133">Transmembrane helix</keyword>
<proteinExistence type="predicted"/>
<evidence type="ECO:0000259" key="2">
    <source>
        <dbReference type="Pfam" id="PF00171"/>
    </source>
</evidence>
<dbReference type="GO" id="GO:0016620">
    <property type="term" value="F:oxidoreductase activity, acting on the aldehyde or oxo group of donors, NAD or NADP as acceptor"/>
    <property type="evidence" value="ECO:0007669"/>
    <property type="project" value="InterPro"/>
</dbReference>
<dbReference type="STRING" id="104259.A0A0F7U1A4"/>
<protein>
    <recommendedName>
        <fullName evidence="2">Aldehyde dehydrogenase domain-containing protein</fullName>
    </recommendedName>
</protein>
<feature type="domain" description="Aldehyde dehydrogenase" evidence="2">
    <location>
        <begin position="20"/>
        <end position="258"/>
    </location>
</feature>
<feature type="transmembrane region" description="Helical" evidence="1">
    <location>
        <begin position="437"/>
        <end position="461"/>
    </location>
</feature>
<evidence type="ECO:0000256" key="1">
    <source>
        <dbReference type="SAM" id="Phobius"/>
    </source>
</evidence>
<organism evidence="3 4">
    <name type="scientific">Penicillium brasilianum</name>
    <dbReference type="NCBI Taxonomy" id="104259"/>
    <lineage>
        <taxon>Eukaryota</taxon>
        <taxon>Fungi</taxon>
        <taxon>Dikarya</taxon>
        <taxon>Ascomycota</taxon>
        <taxon>Pezizomycotina</taxon>
        <taxon>Eurotiomycetes</taxon>
        <taxon>Eurotiomycetidae</taxon>
        <taxon>Eurotiales</taxon>
        <taxon>Aspergillaceae</taxon>
        <taxon>Penicillium</taxon>
    </lineage>
</organism>
<dbReference type="AlphaFoldDB" id="A0A0F7U1A4"/>
<dbReference type="Proteomes" id="UP000042958">
    <property type="component" value="Unassembled WGS sequence"/>
</dbReference>
<dbReference type="Pfam" id="PF00171">
    <property type="entry name" value="Aldedh"/>
    <property type="match status" value="1"/>
</dbReference>
<dbReference type="InterPro" id="IPR016161">
    <property type="entry name" value="Ald_DH/histidinol_DH"/>
</dbReference>
<name>A0A0F7U1A4_PENBI</name>
<gene>
    <name evidence="3" type="ORF">PMG11_11250</name>
</gene>
<dbReference type="OrthoDB" id="5596991at2759"/>
<sequence length="475" mass="53138">MAPSSLDLVITTALEGRMKDLRTRQRILRDLHTKLTENVEELVIATARDDRISREEAQVVVSAGLLELRAHYDRLDLKDELDEEYSIARKESRLKKRVPSGMVYVIPEAYTTFFSIITALSAAIAAGNCVVIEMQDSLARSPRVLRRCLQELQQYTDSVTTVSQRPGPEFLRHCLLVEQAVEEKVSASSECLRVLPSIRRRTVAIVDRTADASVAAREIVASQLLFQSQGRYSVDQVFVNEYVLDDFYSALTREAAEIATRLATRVSNLKDRDSKGAVIGLQKPEFPVLQISDRSDSRLHQRQHQRGFIIHKVTSLDDAIDTVCEGRAAGALYLFAGYDEAKYLSQYIPSQATFVNHIPPELQIGPAYPEGFETSVSLRYTREMFETPRPERVDTGKVRHSITLCDHITAGKTSAIVSRACQPLKATGQGRAGAMDFFLQGMIFNLVTCVLPLTALSLYATSKGIGMLYQRFLKL</sequence>
<dbReference type="PANTHER" id="PTHR43111:SF1">
    <property type="entry name" value="ALDEHYDE DEHYDROGENASE B-RELATED"/>
    <property type="match status" value="1"/>
</dbReference>
<reference evidence="4" key="1">
    <citation type="journal article" date="2015" name="Genome Announc.">
        <title>Draft genome sequence of the fungus Penicillium brasilianum MG11.</title>
        <authorList>
            <person name="Horn F."/>
            <person name="Linde J."/>
            <person name="Mattern D.J."/>
            <person name="Walther G."/>
            <person name="Guthke R."/>
            <person name="Brakhage A.A."/>
            <person name="Valiante V."/>
        </authorList>
    </citation>
    <scope>NUCLEOTIDE SEQUENCE [LARGE SCALE GENOMIC DNA]</scope>
    <source>
        <strain evidence="4">MG11</strain>
    </source>
</reference>
<evidence type="ECO:0000313" key="4">
    <source>
        <dbReference type="Proteomes" id="UP000042958"/>
    </source>
</evidence>
<keyword evidence="1" id="KW-0472">Membrane</keyword>